<evidence type="ECO:0000313" key="3">
    <source>
        <dbReference type="Proteomes" id="UP001054945"/>
    </source>
</evidence>
<organism evidence="2 3">
    <name type="scientific">Caerostris extrusa</name>
    <name type="common">Bark spider</name>
    <name type="synonym">Caerostris bankana</name>
    <dbReference type="NCBI Taxonomy" id="172846"/>
    <lineage>
        <taxon>Eukaryota</taxon>
        <taxon>Metazoa</taxon>
        <taxon>Ecdysozoa</taxon>
        <taxon>Arthropoda</taxon>
        <taxon>Chelicerata</taxon>
        <taxon>Arachnida</taxon>
        <taxon>Araneae</taxon>
        <taxon>Araneomorphae</taxon>
        <taxon>Entelegynae</taxon>
        <taxon>Araneoidea</taxon>
        <taxon>Araneidae</taxon>
        <taxon>Caerostris</taxon>
    </lineage>
</organism>
<keyword evidence="2" id="KW-0675">Receptor</keyword>
<sequence length="210" mass="24022">MPDDHKVWLADHRRHLAVLLDRHPPWAIYFKLDSHPSDPDTLYCIESWPHETFERAYFLGANLILCYLLPLCVISLCYVGIWIKVWRREHTGRDERHQCRCGYAEIKLKASMGAHLIQYIRLNKESINASGLLTLLTDYSYHYIYVFGTPRIREVMLKLAIVSYCVGSDGCMRCLRGPLLEANLIVCYLLFCKLCCSATSASASNCGGGE</sequence>
<comment type="caution">
    <text evidence="2">The sequence shown here is derived from an EMBL/GenBank/DDBJ whole genome shotgun (WGS) entry which is preliminary data.</text>
</comment>
<keyword evidence="1" id="KW-0812">Transmembrane</keyword>
<reference evidence="2 3" key="1">
    <citation type="submission" date="2021-06" db="EMBL/GenBank/DDBJ databases">
        <title>Caerostris extrusa draft genome.</title>
        <authorList>
            <person name="Kono N."/>
            <person name="Arakawa K."/>
        </authorList>
    </citation>
    <scope>NUCLEOTIDE SEQUENCE [LARGE SCALE GENOMIC DNA]</scope>
</reference>
<keyword evidence="1" id="KW-0472">Membrane</keyword>
<protein>
    <submittedName>
        <fullName evidence="2">Neuropeptide SIFamide receptor</fullName>
    </submittedName>
</protein>
<accession>A0AAV4W5F7</accession>
<feature type="transmembrane region" description="Helical" evidence="1">
    <location>
        <begin position="56"/>
        <end position="83"/>
    </location>
</feature>
<keyword evidence="1" id="KW-1133">Transmembrane helix</keyword>
<evidence type="ECO:0000313" key="2">
    <source>
        <dbReference type="EMBL" id="GIY77488.1"/>
    </source>
</evidence>
<proteinExistence type="predicted"/>
<dbReference type="AlphaFoldDB" id="A0AAV4W5F7"/>
<dbReference type="SUPFAM" id="SSF81321">
    <property type="entry name" value="Family A G protein-coupled receptor-like"/>
    <property type="match status" value="1"/>
</dbReference>
<dbReference type="Proteomes" id="UP001054945">
    <property type="component" value="Unassembled WGS sequence"/>
</dbReference>
<evidence type="ECO:0000256" key="1">
    <source>
        <dbReference type="SAM" id="Phobius"/>
    </source>
</evidence>
<dbReference type="EMBL" id="BPLR01015635">
    <property type="protein sequence ID" value="GIY77488.1"/>
    <property type="molecule type" value="Genomic_DNA"/>
</dbReference>
<keyword evidence="3" id="KW-1185">Reference proteome</keyword>
<name>A0AAV4W5F7_CAEEX</name>
<dbReference type="Gene3D" id="1.20.1070.10">
    <property type="entry name" value="Rhodopsin 7-helix transmembrane proteins"/>
    <property type="match status" value="1"/>
</dbReference>
<gene>
    <name evidence="2" type="primary">SIFaR_1</name>
    <name evidence="2" type="ORF">CEXT_393461</name>
</gene>